<evidence type="ECO:0000313" key="9">
    <source>
        <dbReference type="Proteomes" id="UP000823769"/>
    </source>
</evidence>
<dbReference type="Gene3D" id="1.10.10.10">
    <property type="entry name" value="Winged helix-like DNA-binding domain superfamily/Winged helix DNA-binding domain"/>
    <property type="match status" value="1"/>
</dbReference>
<evidence type="ECO:0000256" key="5">
    <source>
        <dbReference type="ARBA" id="ARBA00023125"/>
    </source>
</evidence>
<dbReference type="InterPro" id="IPR043135">
    <property type="entry name" value="Fur_C"/>
</dbReference>
<feature type="binding site" evidence="7">
    <location>
        <position position="97"/>
    </location>
    <ligand>
        <name>Zn(2+)</name>
        <dbReference type="ChEBI" id="CHEBI:29105"/>
    </ligand>
</feature>
<dbReference type="PANTHER" id="PTHR33202">
    <property type="entry name" value="ZINC UPTAKE REGULATION PROTEIN"/>
    <property type="match status" value="1"/>
</dbReference>
<sequence>MNTETILQKKGVKPTPNRVLVLRAMLEAVRPVSLSDLEIQLGSVDRSSIFRVLTLFAAHHVVHELEDGSGMMKYEVCAGEEECTLDDMHVHFYCESCHKTICFKDLHIPSVGLPDDYEVSSVNFMVKGLCPECSRKHREG</sequence>
<dbReference type="Proteomes" id="UP000823769">
    <property type="component" value="Unassembled WGS sequence"/>
</dbReference>
<evidence type="ECO:0000256" key="6">
    <source>
        <dbReference type="ARBA" id="ARBA00023163"/>
    </source>
</evidence>
<keyword evidence="6" id="KW-0804">Transcription</keyword>
<dbReference type="EMBL" id="JADILW010000010">
    <property type="protein sequence ID" value="MBO8479635.1"/>
    <property type="molecule type" value="Genomic_DNA"/>
</dbReference>
<reference evidence="8" key="2">
    <citation type="journal article" date="2021" name="PeerJ">
        <title>Extensive microbial diversity within the chicken gut microbiome revealed by metagenomics and culture.</title>
        <authorList>
            <person name="Gilroy R."/>
            <person name="Ravi A."/>
            <person name="Getino M."/>
            <person name="Pursley I."/>
            <person name="Horton D.L."/>
            <person name="Alikhan N.F."/>
            <person name="Baker D."/>
            <person name="Gharbi K."/>
            <person name="Hall N."/>
            <person name="Watson M."/>
            <person name="Adriaenssens E.M."/>
            <person name="Foster-Nyarko E."/>
            <person name="Jarju S."/>
            <person name="Secka A."/>
            <person name="Antonio M."/>
            <person name="Oren A."/>
            <person name="Chaudhuri R.R."/>
            <person name="La Ragione R."/>
            <person name="Hildebrand F."/>
            <person name="Pallen M.J."/>
        </authorList>
    </citation>
    <scope>NUCLEOTIDE SEQUENCE</scope>
    <source>
        <strain evidence="8">B3-1481</strain>
    </source>
</reference>
<dbReference type="Gene3D" id="3.30.1490.190">
    <property type="match status" value="1"/>
</dbReference>
<feature type="binding site" evidence="7">
    <location>
        <position position="130"/>
    </location>
    <ligand>
        <name>Zn(2+)</name>
        <dbReference type="ChEBI" id="CHEBI:29105"/>
    </ligand>
</feature>
<feature type="binding site" evidence="7">
    <location>
        <position position="133"/>
    </location>
    <ligand>
        <name>Zn(2+)</name>
        <dbReference type="ChEBI" id="CHEBI:29105"/>
    </ligand>
</feature>
<keyword evidence="4" id="KW-0805">Transcription regulation</keyword>
<dbReference type="GO" id="GO:0000976">
    <property type="term" value="F:transcription cis-regulatory region binding"/>
    <property type="evidence" value="ECO:0007669"/>
    <property type="project" value="TreeGrafter"/>
</dbReference>
<dbReference type="GO" id="GO:0045892">
    <property type="term" value="P:negative regulation of DNA-templated transcription"/>
    <property type="evidence" value="ECO:0007669"/>
    <property type="project" value="TreeGrafter"/>
</dbReference>
<evidence type="ECO:0000313" key="8">
    <source>
        <dbReference type="EMBL" id="MBO8479635.1"/>
    </source>
</evidence>
<feature type="binding site" evidence="7">
    <location>
        <position position="94"/>
    </location>
    <ligand>
        <name>Zn(2+)</name>
        <dbReference type="ChEBI" id="CHEBI:29105"/>
    </ligand>
</feature>
<keyword evidence="3 7" id="KW-0862">Zinc</keyword>
<keyword evidence="7" id="KW-0479">Metal-binding</keyword>
<gene>
    <name evidence="8" type="ORF">IAB76_00780</name>
</gene>
<keyword evidence="2" id="KW-0678">Repressor</keyword>
<dbReference type="GO" id="GO:0003700">
    <property type="term" value="F:DNA-binding transcription factor activity"/>
    <property type="evidence" value="ECO:0007669"/>
    <property type="project" value="InterPro"/>
</dbReference>
<evidence type="ECO:0000256" key="4">
    <source>
        <dbReference type="ARBA" id="ARBA00023015"/>
    </source>
</evidence>
<comment type="cofactor">
    <cofactor evidence="7">
        <name>Zn(2+)</name>
        <dbReference type="ChEBI" id="CHEBI:29105"/>
    </cofactor>
    <text evidence="7">Binds 1 zinc ion per subunit.</text>
</comment>
<dbReference type="PANTHER" id="PTHR33202:SF22">
    <property type="entry name" value="HYDROGEN PEROXIDE SENSITIVE REPRESSOR"/>
    <property type="match status" value="1"/>
</dbReference>
<evidence type="ECO:0000256" key="7">
    <source>
        <dbReference type="PIRSR" id="PIRSR602481-1"/>
    </source>
</evidence>
<dbReference type="InterPro" id="IPR002481">
    <property type="entry name" value="FUR"/>
</dbReference>
<protein>
    <submittedName>
        <fullName evidence="8">Transcriptional repressor</fullName>
    </submittedName>
</protein>
<comment type="caution">
    <text evidence="8">The sequence shown here is derived from an EMBL/GenBank/DDBJ whole genome shotgun (WGS) entry which is preliminary data.</text>
</comment>
<reference evidence="8" key="1">
    <citation type="submission" date="2020-10" db="EMBL/GenBank/DDBJ databases">
        <authorList>
            <person name="Gilroy R."/>
        </authorList>
    </citation>
    <scope>NUCLEOTIDE SEQUENCE</scope>
    <source>
        <strain evidence="8">B3-1481</strain>
    </source>
</reference>
<dbReference type="GO" id="GO:1900376">
    <property type="term" value="P:regulation of secondary metabolite biosynthetic process"/>
    <property type="evidence" value="ECO:0007669"/>
    <property type="project" value="TreeGrafter"/>
</dbReference>
<dbReference type="Pfam" id="PF01475">
    <property type="entry name" value="FUR"/>
    <property type="match status" value="1"/>
</dbReference>
<dbReference type="SUPFAM" id="SSF46785">
    <property type="entry name" value="Winged helix' DNA-binding domain"/>
    <property type="match status" value="1"/>
</dbReference>
<keyword evidence="5" id="KW-0238">DNA-binding</keyword>
<dbReference type="InterPro" id="IPR036390">
    <property type="entry name" value="WH_DNA-bd_sf"/>
</dbReference>
<evidence type="ECO:0000256" key="2">
    <source>
        <dbReference type="ARBA" id="ARBA00022491"/>
    </source>
</evidence>
<dbReference type="InterPro" id="IPR036388">
    <property type="entry name" value="WH-like_DNA-bd_sf"/>
</dbReference>
<proteinExistence type="inferred from homology"/>
<accession>A0A9D9IX04</accession>
<name>A0A9D9IX04_9BACT</name>
<evidence type="ECO:0000256" key="3">
    <source>
        <dbReference type="ARBA" id="ARBA00022833"/>
    </source>
</evidence>
<comment type="similarity">
    <text evidence="1">Belongs to the Fur family.</text>
</comment>
<evidence type="ECO:0000256" key="1">
    <source>
        <dbReference type="ARBA" id="ARBA00007957"/>
    </source>
</evidence>
<dbReference type="GO" id="GO:0008270">
    <property type="term" value="F:zinc ion binding"/>
    <property type="evidence" value="ECO:0007669"/>
    <property type="project" value="TreeGrafter"/>
</dbReference>
<dbReference type="AlphaFoldDB" id="A0A9D9IX04"/>
<organism evidence="8 9">
    <name type="scientific">Candidatus Cryptobacteroides avistercoris</name>
    <dbReference type="NCBI Taxonomy" id="2840758"/>
    <lineage>
        <taxon>Bacteria</taxon>
        <taxon>Pseudomonadati</taxon>
        <taxon>Bacteroidota</taxon>
        <taxon>Bacteroidia</taxon>
        <taxon>Bacteroidales</taxon>
        <taxon>Candidatus Cryptobacteroides</taxon>
    </lineage>
</organism>